<evidence type="ECO:0000256" key="9">
    <source>
        <dbReference type="RuleBase" id="RU003684"/>
    </source>
</evidence>
<feature type="binding site" evidence="5">
    <location>
        <position position="249"/>
    </location>
    <ligand>
        <name>Mn(2+)</name>
        <dbReference type="ChEBI" id="CHEBI:29035"/>
        <label>2</label>
    </ligand>
</feature>
<dbReference type="InterPro" id="IPR006035">
    <property type="entry name" value="Ureohydrolase"/>
</dbReference>
<comment type="pathway">
    <text evidence="5">Amino-acid degradation; L-histidine degradation into L-glutamate; L-glutamate from N-formimidoyl-L-glutamate (hydrolase route): step 1/1.</text>
</comment>
<dbReference type="HAMAP" id="MF_00737">
    <property type="entry name" value="Formimidoylglutam"/>
    <property type="match status" value="1"/>
</dbReference>
<comment type="similarity">
    <text evidence="5 8 9">Belongs to the arginase family.</text>
</comment>
<dbReference type="GO" id="GO:0019556">
    <property type="term" value="P:L-histidine catabolic process to glutamate and formamide"/>
    <property type="evidence" value="ECO:0007669"/>
    <property type="project" value="UniProtKB-UniRule"/>
</dbReference>
<gene>
    <name evidence="5" type="primary">hutG</name>
    <name evidence="10" type="ORF">SAMN03084138_00897</name>
</gene>
<dbReference type="RefSeq" id="WP_074925442.1">
    <property type="nucleotide sequence ID" value="NZ_FOWR01000005.1"/>
</dbReference>
<dbReference type="GO" id="GO:0008783">
    <property type="term" value="F:agmatinase activity"/>
    <property type="evidence" value="ECO:0007669"/>
    <property type="project" value="TreeGrafter"/>
</dbReference>
<name>A0A1I5LA35_9GAMM</name>
<evidence type="ECO:0000256" key="2">
    <source>
        <dbReference type="ARBA" id="ARBA00022801"/>
    </source>
</evidence>
<evidence type="ECO:0000256" key="4">
    <source>
        <dbReference type="ARBA" id="ARBA00023211"/>
    </source>
</evidence>
<dbReference type="CDD" id="cd09988">
    <property type="entry name" value="Formimidoylglutamase"/>
    <property type="match status" value="1"/>
</dbReference>
<accession>A0A1I5LA35</accession>
<feature type="binding site" evidence="5">
    <location>
        <position position="154"/>
    </location>
    <ligand>
        <name>Mn(2+)</name>
        <dbReference type="ChEBI" id="CHEBI:29035"/>
        <label>2</label>
    </ligand>
</feature>
<feature type="binding site" evidence="5">
    <location>
        <position position="152"/>
    </location>
    <ligand>
        <name>Mn(2+)</name>
        <dbReference type="ChEBI" id="CHEBI:29035"/>
        <label>2</label>
    </ligand>
</feature>
<dbReference type="InterPro" id="IPR005923">
    <property type="entry name" value="HutG"/>
</dbReference>
<keyword evidence="1 5" id="KW-0479">Metal-binding</keyword>
<dbReference type="GeneID" id="35872511"/>
<reference evidence="10 11" key="1">
    <citation type="submission" date="2016-10" db="EMBL/GenBank/DDBJ databases">
        <authorList>
            <person name="de Groot N.N."/>
        </authorList>
    </citation>
    <scope>NUCLEOTIDE SEQUENCE [LARGE SCALE GENOMIC DNA]</scope>
    <source>
        <strain evidence="10 11">DSM 15893</strain>
    </source>
</reference>
<feature type="binding site" evidence="5">
    <location>
        <position position="247"/>
    </location>
    <ligand>
        <name>Mn(2+)</name>
        <dbReference type="ChEBI" id="CHEBI:29035"/>
        <label>2</label>
    </ligand>
</feature>
<dbReference type="OrthoDB" id="9789727at2"/>
<feature type="binding site" evidence="7">
    <location>
        <position position="154"/>
    </location>
    <ligand>
        <name>Mn(2+)</name>
        <dbReference type="ChEBI" id="CHEBI:29035"/>
        <label>1</label>
    </ligand>
</feature>
<comment type="cofactor">
    <cofactor evidence="5 7">
        <name>Mn(2+)</name>
        <dbReference type="ChEBI" id="CHEBI:29035"/>
    </cofactor>
    <text evidence="5 7">Binds 2 manganese ions per subunit.</text>
</comment>
<evidence type="ECO:0000256" key="5">
    <source>
        <dbReference type="HAMAP-Rule" id="MF_00737"/>
    </source>
</evidence>
<feature type="binding site" evidence="5 7">
    <location>
        <position position="247"/>
    </location>
    <ligand>
        <name>Mn(2+)</name>
        <dbReference type="ChEBI" id="CHEBI:29035"/>
        <label>1</label>
    </ligand>
</feature>
<evidence type="ECO:0000256" key="3">
    <source>
        <dbReference type="ARBA" id="ARBA00022808"/>
    </source>
</evidence>
<evidence type="ECO:0000256" key="7">
    <source>
        <dbReference type="PIRSR" id="PIRSR036979-1"/>
    </source>
</evidence>
<dbReference type="Proteomes" id="UP000182692">
    <property type="component" value="Unassembled WGS sequence"/>
</dbReference>
<dbReference type="Pfam" id="PF00491">
    <property type="entry name" value="Arginase"/>
    <property type="match status" value="1"/>
</dbReference>
<dbReference type="UniPathway" id="UPA00379">
    <property type="reaction ID" value="UER00552"/>
</dbReference>
<dbReference type="InterPro" id="IPR020855">
    <property type="entry name" value="Ureohydrolase_Mn_BS"/>
</dbReference>
<dbReference type="EC" id="3.5.3.8" evidence="5 6"/>
<dbReference type="STRING" id="1121869.SAMN03084138_00897"/>
<dbReference type="NCBIfam" id="TIGR01227">
    <property type="entry name" value="hutG"/>
    <property type="match status" value="1"/>
</dbReference>
<evidence type="ECO:0000256" key="6">
    <source>
        <dbReference type="NCBIfam" id="TIGR01227"/>
    </source>
</evidence>
<dbReference type="PANTHER" id="PTHR11358">
    <property type="entry name" value="ARGINASE/AGMATINASE"/>
    <property type="match status" value="1"/>
</dbReference>
<dbReference type="InterPro" id="IPR023696">
    <property type="entry name" value="Ureohydrolase_dom_sf"/>
</dbReference>
<dbReference type="PIRSF" id="PIRSF036979">
    <property type="entry name" value="Arginase"/>
    <property type="match status" value="1"/>
</dbReference>
<keyword evidence="4 5" id="KW-0464">Manganese</keyword>
<dbReference type="EMBL" id="FOWR01000005">
    <property type="protein sequence ID" value="SFO94224.1"/>
    <property type="molecule type" value="Genomic_DNA"/>
</dbReference>
<dbReference type="PANTHER" id="PTHR11358:SF35">
    <property type="entry name" value="FORMIMIDOYLGLUTAMASE"/>
    <property type="match status" value="1"/>
</dbReference>
<organism evidence="10 11">
    <name type="scientific">Enterovibrio norvegicus DSM 15893</name>
    <dbReference type="NCBI Taxonomy" id="1121869"/>
    <lineage>
        <taxon>Bacteria</taxon>
        <taxon>Pseudomonadati</taxon>
        <taxon>Pseudomonadota</taxon>
        <taxon>Gammaproteobacteria</taxon>
        <taxon>Vibrionales</taxon>
        <taxon>Vibrionaceae</taxon>
        <taxon>Enterovibrio</taxon>
    </lineage>
</organism>
<keyword evidence="2 5" id="KW-0378">Hydrolase</keyword>
<proteinExistence type="inferred from homology"/>
<evidence type="ECO:0000313" key="10">
    <source>
        <dbReference type="EMBL" id="SFO94224.1"/>
    </source>
</evidence>
<feature type="binding site" evidence="5 7">
    <location>
        <position position="156"/>
    </location>
    <ligand>
        <name>Mn(2+)</name>
        <dbReference type="ChEBI" id="CHEBI:29035"/>
        <label>1</label>
    </ligand>
</feature>
<feature type="binding site" evidence="7">
    <location>
        <position position="249"/>
    </location>
    <ligand>
        <name>Mn(2+)</name>
        <dbReference type="ChEBI" id="CHEBI:29035"/>
        <label>1</label>
    </ligand>
</feature>
<protein>
    <recommendedName>
        <fullName evidence="5 6">Formimidoylglutamase</fullName>
        <ecNumber evidence="5 6">3.5.3.8</ecNumber>
    </recommendedName>
    <alternativeName>
        <fullName evidence="5">Formiminoglutamase</fullName>
    </alternativeName>
    <alternativeName>
        <fullName evidence="5">Formiminoglutamate hydrolase</fullName>
    </alternativeName>
</protein>
<keyword evidence="3 5" id="KW-0369">Histidine metabolism</keyword>
<dbReference type="GO" id="GO:0019557">
    <property type="term" value="P:L-histidine catabolic process to glutamate and formate"/>
    <property type="evidence" value="ECO:0007669"/>
    <property type="project" value="UniProtKB-UniPathway"/>
</dbReference>
<evidence type="ECO:0000256" key="8">
    <source>
        <dbReference type="PROSITE-ProRule" id="PRU00742"/>
    </source>
</evidence>
<comment type="function">
    <text evidence="5">Catalyzes the conversion of N-formimidoyl-L-glutamate to L-glutamate and formamide.</text>
</comment>
<feature type="binding site" evidence="5 7">
    <location>
        <position position="152"/>
    </location>
    <ligand>
        <name>Mn(2+)</name>
        <dbReference type="ChEBI" id="CHEBI:29035"/>
        <label>1</label>
    </ligand>
</feature>
<dbReference type="GO" id="GO:0050415">
    <property type="term" value="F:formimidoylglutamase activity"/>
    <property type="evidence" value="ECO:0007669"/>
    <property type="project" value="UniProtKB-UniRule"/>
</dbReference>
<dbReference type="Gene3D" id="3.40.800.10">
    <property type="entry name" value="Ureohydrolase domain"/>
    <property type="match status" value="1"/>
</dbReference>
<comment type="catalytic activity">
    <reaction evidence="5">
        <text>N-formimidoyl-L-glutamate + H2O = formamide + L-glutamate</text>
        <dbReference type="Rhea" id="RHEA:22492"/>
        <dbReference type="ChEBI" id="CHEBI:15377"/>
        <dbReference type="ChEBI" id="CHEBI:16397"/>
        <dbReference type="ChEBI" id="CHEBI:29985"/>
        <dbReference type="ChEBI" id="CHEBI:58928"/>
        <dbReference type="EC" id="3.5.3.8"/>
    </reaction>
</comment>
<dbReference type="AlphaFoldDB" id="A0A1I5LA35"/>
<feature type="binding site" evidence="5 7">
    <location>
        <position position="121"/>
    </location>
    <ligand>
        <name>Mn(2+)</name>
        <dbReference type="ChEBI" id="CHEBI:29035"/>
        <label>1</label>
    </ligand>
</feature>
<evidence type="ECO:0000256" key="1">
    <source>
        <dbReference type="ARBA" id="ARBA00022723"/>
    </source>
</evidence>
<dbReference type="PROSITE" id="PS51409">
    <property type="entry name" value="ARGINASE_2"/>
    <property type="match status" value="1"/>
</dbReference>
<evidence type="ECO:0000313" key="11">
    <source>
        <dbReference type="Proteomes" id="UP000182692"/>
    </source>
</evidence>
<dbReference type="SUPFAM" id="SSF52768">
    <property type="entry name" value="Arginase/deacetylase"/>
    <property type="match status" value="1"/>
</dbReference>
<dbReference type="PROSITE" id="PS01053">
    <property type="entry name" value="ARGINASE_1"/>
    <property type="match status" value="1"/>
</dbReference>
<dbReference type="GO" id="GO:0030145">
    <property type="term" value="F:manganese ion binding"/>
    <property type="evidence" value="ECO:0007669"/>
    <property type="project" value="UniProtKB-UniRule"/>
</dbReference>
<dbReference type="GO" id="GO:0033389">
    <property type="term" value="P:putrescine biosynthetic process from arginine, via agmatine"/>
    <property type="evidence" value="ECO:0007669"/>
    <property type="project" value="TreeGrafter"/>
</dbReference>
<sequence>MPIDMSVWQGRMDSEDGDAGRRIHQVVSKLNDDVEEGIALFGFCTDEGVRRNKGRVGAKASPQLIRQALANLPLHHALPFYDGGDVDCDDGNLVDAQQAVSNKVTHALKHHHFPLVLGGGHEIAWASFQGLAAHCLARHPHHVPRIGIINFDAHFDLRTPSGDAVTGSSGTPFSQIADWCQTRQWPFLYACLGVSRSSNTQALFNKADTLNVLTVEDTDIAPHTLNNVAQSLAQFMDSCDYLYLTIDMDVFPASVAPGVSAPATHGVGYPLVEHLIKQVLSAKDKNGEQKIRLADIAEFNPNYDIDNHTARLAARLVWTITRGLSPRQAKRTDNTRLDSHQINTAHCDSQDKERCDDRS</sequence>